<dbReference type="STRING" id="13706.A0A1X2HAH2"/>
<gene>
    <name evidence="1" type="ORF">BCR43DRAFT_493336</name>
</gene>
<name>A0A1X2HAH2_SYNRA</name>
<accession>A0A1X2HAH2</accession>
<dbReference type="Proteomes" id="UP000242180">
    <property type="component" value="Unassembled WGS sequence"/>
</dbReference>
<dbReference type="SUPFAM" id="SSF52540">
    <property type="entry name" value="P-loop containing nucleoside triphosphate hydrolases"/>
    <property type="match status" value="1"/>
</dbReference>
<dbReference type="Pfam" id="PF17784">
    <property type="entry name" value="Sulfotransfer_4"/>
    <property type="match status" value="1"/>
</dbReference>
<dbReference type="PANTHER" id="PTHR36978">
    <property type="entry name" value="P-LOOP CONTAINING NUCLEOTIDE TRIPHOSPHATE HYDROLASE"/>
    <property type="match status" value="1"/>
</dbReference>
<comment type="caution">
    <text evidence="1">The sequence shown here is derived from an EMBL/GenBank/DDBJ whole genome shotgun (WGS) entry which is preliminary data.</text>
</comment>
<reference evidence="1 2" key="1">
    <citation type="submission" date="2016-07" db="EMBL/GenBank/DDBJ databases">
        <title>Pervasive Adenine N6-methylation of Active Genes in Fungi.</title>
        <authorList>
            <consortium name="DOE Joint Genome Institute"/>
            <person name="Mondo S.J."/>
            <person name="Dannebaum R.O."/>
            <person name="Kuo R.C."/>
            <person name="Labutti K."/>
            <person name="Haridas S."/>
            <person name="Kuo A."/>
            <person name="Salamov A."/>
            <person name="Ahrendt S.R."/>
            <person name="Lipzen A."/>
            <person name="Sullivan W."/>
            <person name="Andreopoulos W.B."/>
            <person name="Clum A."/>
            <person name="Lindquist E."/>
            <person name="Daum C."/>
            <person name="Ramamoorthy G.K."/>
            <person name="Gryganskyi A."/>
            <person name="Culley D."/>
            <person name="Magnuson J.K."/>
            <person name="James T.Y."/>
            <person name="O'Malley M.A."/>
            <person name="Stajich J.E."/>
            <person name="Spatafora J.W."/>
            <person name="Visel A."/>
            <person name="Grigoriev I.V."/>
        </authorList>
    </citation>
    <scope>NUCLEOTIDE SEQUENCE [LARGE SCALE GENOMIC DNA]</scope>
    <source>
        <strain evidence="1 2">NRRL 2496</strain>
    </source>
</reference>
<dbReference type="InterPro" id="IPR040632">
    <property type="entry name" value="Sulfotransfer_4"/>
</dbReference>
<dbReference type="InterPro" id="IPR027417">
    <property type="entry name" value="P-loop_NTPase"/>
</dbReference>
<dbReference type="OrthoDB" id="408152at2759"/>
<proteinExistence type="predicted"/>
<protein>
    <recommendedName>
        <fullName evidence="3">P-loop containing nucleoside triphosphate hydrolase protein</fullName>
    </recommendedName>
</protein>
<dbReference type="PANTHER" id="PTHR36978:SF4">
    <property type="entry name" value="P-LOOP CONTAINING NUCLEOSIDE TRIPHOSPHATE HYDROLASE PROTEIN"/>
    <property type="match status" value="1"/>
</dbReference>
<dbReference type="Gene3D" id="3.40.50.300">
    <property type="entry name" value="P-loop containing nucleotide triphosphate hydrolases"/>
    <property type="match status" value="1"/>
</dbReference>
<dbReference type="AlphaFoldDB" id="A0A1X2HAH2"/>
<evidence type="ECO:0000313" key="2">
    <source>
        <dbReference type="Proteomes" id="UP000242180"/>
    </source>
</evidence>
<dbReference type="EMBL" id="MCGN01000006">
    <property type="protein sequence ID" value="ORY95638.1"/>
    <property type="molecule type" value="Genomic_DNA"/>
</dbReference>
<sequence>MAKYPEAKVILTERDAAAWYKSVKNSIFKFSQLEIPASAPPFMFEVAEMARTLVLDGAMAPDATGFFNDEERIQAMFIEHNKAIKALVPADRLLVMKTEEMSWEKLCPFLGKEIPDVPFPRANSTSELLQLVDALESKDKEFNINTFREQMNLSK</sequence>
<evidence type="ECO:0000313" key="1">
    <source>
        <dbReference type="EMBL" id="ORY95638.1"/>
    </source>
</evidence>
<dbReference type="InParanoid" id="A0A1X2HAH2"/>
<organism evidence="1 2">
    <name type="scientific">Syncephalastrum racemosum</name>
    <name type="common">Filamentous fungus</name>
    <dbReference type="NCBI Taxonomy" id="13706"/>
    <lineage>
        <taxon>Eukaryota</taxon>
        <taxon>Fungi</taxon>
        <taxon>Fungi incertae sedis</taxon>
        <taxon>Mucoromycota</taxon>
        <taxon>Mucoromycotina</taxon>
        <taxon>Mucoromycetes</taxon>
        <taxon>Mucorales</taxon>
        <taxon>Syncephalastraceae</taxon>
        <taxon>Syncephalastrum</taxon>
    </lineage>
</organism>
<keyword evidence="2" id="KW-1185">Reference proteome</keyword>
<evidence type="ECO:0008006" key="3">
    <source>
        <dbReference type="Google" id="ProtNLM"/>
    </source>
</evidence>